<dbReference type="CTD" id="6758139"/>
<feature type="coiled-coil region" evidence="8">
    <location>
        <begin position="382"/>
        <end position="440"/>
    </location>
</feature>
<dbReference type="EMBL" id="DS985259">
    <property type="protein sequence ID" value="EDV20500.1"/>
    <property type="molecule type" value="Genomic_DNA"/>
</dbReference>
<dbReference type="GO" id="GO:0005730">
    <property type="term" value="C:nucleolus"/>
    <property type="evidence" value="ECO:0007669"/>
    <property type="project" value="UniProtKB-SubCell"/>
</dbReference>
<keyword evidence="11" id="KW-1185">Reference proteome</keyword>
<feature type="compositionally biased region" description="Basic and acidic residues" evidence="9">
    <location>
        <begin position="353"/>
        <end position="364"/>
    </location>
</feature>
<reference evidence="10 11" key="1">
    <citation type="journal article" date="2008" name="Nature">
        <title>The Trichoplax genome and the nature of placozoans.</title>
        <authorList>
            <person name="Srivastava M."/>
            <person name="Begovic E."/>
            <person name="Chapman J."/>
            <person name="Putnam N.H."/>
            <person name="Hellsten U."/>
            <person name="Kawashima T."/>
            <person name="Kuo A."/>
            <person name="Mitros T."/>
            <person name="Salamov A."/>
            <person name="Carpenter M.L."/>
            <person name="Signorovitch A.Y."/>
            <person name="Moreno M.A."/>
            <person name="Kamm K."/>
            <person name="Grimwood J."/>
            <person name="Schmutz J."/>
            <person name="Shapiro H."/>
            <person name="Grigoriev I.V."/>
            <person name="Buss L.W."/>
            <person name="Schierwater B."/>
            <person name="Dellaporta S.L."/>
            <person name="Rokhsar D.S."/>
        </authorList>
    </citation>
    <scope>NUCLEOTIDE SEQUENCE [LARGE SCALE GENOMIC DNA]</scope>
    <source>
        <strain evidence="10 11">Grell-BS-1999</strain>
    </source>
</reference>
<dbReference type="InterPro" id="IPR050786">
    <property type="entry name" value="EFG1_rRNA-proc"/>
</dbReference>
<dbReference type="GeneID" id="6758139"/>
<evidence type="ECO:0000256" key="1">
    <source>
        <dbReference type="ARBA" id="ARBA00004604"/>
    </source>
</evidence>
<feature type="region of interest" description="Disordered" evidence="9">
    <location>
        <begin position="521"/>
        <end position="552"/>
    </location>
</feature>
<dbReference type="Proteomes" id="UP000009022">
    <property type="component" value="Unassembled WGS sequence"/>
</dbReference>
<evidence type="ECO:0000256" key="3">
    <source>
        <dbReference type="ARBA" id="ARBA00018689"/>
    </source>
</evidence>
<dbReference type="GO" id="GO:0006355">
    <property type="term" value="P:regulation of DNA-templated transcription"/>
    <property type="evidence" value="ECO:0007669"/>
    <property type="project" value="InterPro"/>
</dbReference>
<gene>
    <name evidence="10" type="ORF">TRIADDRAFT_60961</name>
</gene>
<evidence type="ECO:0000256" key="7">
    <source>
        <dbReference type="ARBA" id="ARBA00023242"/>
    </source>
</evidence>
<evidence type="ECO:0000256" key="9">
    <source>
        <dbReference type="SAM" id="MobiDB-lite"/>
    </source>
</evidence>
<dbReference type="KEGG" id="tad:TRIADDRAFT_60961"/>
<feature type="compositionally biased region" description="Basic and acidic residues" evidence="9">
    <location>
        <begin position="309"/>
        <end position="330"/>
    </location>
</feature>
<name>B3S9M5_TRIAD</name>
<evidence type="ECO:0000313" key="10">
    <source>
        <dbReference type="EMBL" id="EDV20500.1"/>
    </source>
</evidence>
<dbReference type="GO" id="GO:0008270">
    <property type="term" value="F:zinc ion binding"/>
    <property type="evidence" value="ECO:0007669"/>
    <property type="project" value="InterPro"/>
</dbReference>
<evidence type="ECO:0000256" key="2">
    <source>
        <dbReference type="ARBA" id="ARBA00006916"/>
    </source>
</evidence>
<organism evidence="10 11">
    <name type="scientific">Trichoplax adhaerens</name>
    <name type="common">Trichoplax reptans</name>
    <dbReference type="NCBI Taxonomy" id="10228"/>
    <lineage>
        <taxon>Eukaryota</taxon>
        <taxon>Metazoa</taxon>
        <taxon>Placozoa</taxon>
        <taxon>Uniplacotomia</taxon>
        <taxon>Trichoplacea</taxon>
        <taxon>Trichoplacidae</taxon>
        <taxon>Trichoplax</taxon>
    </lineage>
</organism>
<keyword evidence="7" id="KW-0539">Nucleus</keyword>
<dbReference type="InterPro" id="IPR013088">
    <property type="entry name" value="Znf_NHR/GATA"/>
</dbReference>
<accession>B3S9M5</accession>
<dbReference type="GO" id="GO:0000462">
    <property type="term" value="P:maturation of SSU-rRNA from tricistronic rRNA transcript (SSU-rRNA, 5.8S rRNA, LSU-rRNA)"/>
    <property type="evidence" value="ECO:0000318"/>
    <property type="project" value="GO_Central"/>
</dbReference>
<evidence type="ECO:0000256" key="4">
    <source>
        <dbReference type="ARBA" id="ARBA00019827"/>
    </source>
</evidence>
<dbReference type="STRING" id="10228.B3S9M5"/>
<dbReference type="PhylomeDB" id="B3S9M5"/>
<evidence type="ECO:0000256" key="6">
    <source>
        <dbReference type="ARBA" id="ARBA00023054"/>
    </source>
</evidence>
<dbReference type="InterPro" id="IPR019310">
    <property type="entry name" value="Efg1"/>
</dbReference>
<dbReference type="Gene3D" id="3.30.50.10">
    <property type="entry name" value="Erythroid Transcription Factor GATA-1, subunit A"/>
    <property type="match status" value="1"/>
</dbReference>
<dbReference type="SUPFAM" id="SSF57716">
    <property type="entry name" value="Glucocorticoid receptor-like (DNA-binding domain)"/>
    <property type="match status" value="1"/>
</dbReference>
<dbReference type="PANTHER" id="PTHR33911:SF1">
    <property type="entry name" value="RRNA-PROCESSING PROTEIN EFG1"/>
    <property type="match status" value="1"/>
</dbReference>
<keyword evidence="6 8" id="KW-0175">Coiled coil</keyword>
<comment type="subcellular location">
    <subcellularLocation>
        <location evidence="1">Nucleus</location>
        <location evidence="1">Nucleolus</location>
    </subcellularLocation>
</comment>
<dbReference type="eggNOG" id="KOG4484">
    <property type="taxonomic scope" value="Eukaryota"/>
</dbReference>
<evidence type="ECO:0000256" key="8">
    <source>
        <dbReference type="SAM" id="Coils"/>
    </source>
</evidence>
<dbReference type="AlphaFoldDB" id="B3S9M5"/>
<dbReference type="InParanoid" id="B3S9M5"/>
<dbReference type="HOGENOM" id="CLU_480893_0_0_1"/>
<feature type="compositionally biased region" description="Basic residues" evidence="9">
    <location>
        <begin position="531"/>
        <end position="541"/>
    </location>
</feature>
<protein>
    <recommendedName>
        <fullName evidence="3">rRNA-processing protein EFG1</fullName>
    </recommendedName>
    <alternativeName>
        <fullName evidence="4">rRNA-processing protein efg1</fullName>
    </alternativeName>
</protein>
<evidence type="ECO:0000256" key="5">
    <source>
        <dbReference type="ARBA" id="ARBA00022552"/>
    </source>
</evidence>
<dbReference type="PANTHER" id="PTHR33911">
    <property type="entry name" value="RRNA-PROCESSING PROTEIN EFG1"/>
    <property type="match status" value="1"/>
</dbReference>
<sequence length="567" mass="65897">MSYSYKLSQYYPLDLYHRFLAVLFTRPDIAMSSICTSLRSHPGASCIAIRNARKLTNGLTHNFSRRKKKPRKCFTSAQEDHSIVVTFTVDTAVKAGQGQHELHLSTHYTFHNTSKSDNEEDRMSTSSKTSDFYQFPFETDCLDTSAQYCLVTEGCLQPLSIENIYHQENHLVHWCRSCGTTQTPLWRDISLQPDVRRKLIWTNINRYRFCNACGIRLKNCKIYCGMCFYIPKKKDLSQNSCQRCKKEKTECDLRDLASMSSWFFYFLYAVDLLCMPDVCKTSSHVRILDTVPIKFRNSASLLSPSSSHTLRESCNPRHSAMRESPMDKNNRSTSSQKPARSFASKASIKQKINPKETKKPLKRQMRDAERLLRNPKLQDNIRQEKELLIEKLSSQLKQNKSKLKAAKYAKKYKKVKFFEKKKLTRRYLSLRKKLKNCETEDSGELHEEMKQVEAQLNYVIYFPPDIKYISLFPSKPGQDDKVNAKKGYVVLVLNKVYNKFITTDEIFEQISEDVTNGKLPGYSNLLNKDPKRNKRQAKRLTNKGSNSKQEDEFFIVDRMPDEDIIDG</sequence>
<keyword evidence="5" id="KW-0698">rRNA processing</keyword>
<dbReference type="OrthoDB" id="47732at2759"/>
<feature type="region of interest" description="Disordered" evidence="9">
    <location>
        <begin position="303"/>
        <end position="364"/>
    </location>
</feature>
<proteinExistence type="inferred from homology"/>
<dbReference type="Pfam" id="PF10153">
    <property type="entry name" value="Efg1"/>
    <property type="match status" value="1"/>
</dbReference>
<comment type="similarity">
    <text evidence="2">Belongs to the EFG1 family.</text>
</comment>
<evidence type="ECO:0000313" key="11">
    <source>
        <dbReference type="Proteomes" id="UP000009022"/>
    </source>
</evidence>
<dbReference type="RefSeq" id="XP_002116926.1">
    <property type="nucleotide sequence ID" value="XM_002116890.1"/>
</dbReference>